<organism evidence="3 4">
    <name type="scientific">Candidatus Pullibacteroides excrementavium</name>
    <dbReference type="NCBI Taxonomy" id="2840905"/>
    <lineage>
        <taxon>Bacteria</taxon>
        <taxon>Pseudomonadati</taxon>
        <taxon>Bacteroidota</taxon>
        <taxon>Bacteroidia</taxon>
        <taxon>Bacteroidales</taxon>
        <taxon>Candidatus Pullibacteroides</taxon>
    </lineage>
</organism>
<dbReference type="GO" id="GO:0000155">
    <property type="term" value="F:phosphorelay sensor kinase activity"/>
    <property type="evidence" value="ECO:0007669"/>
    <property type="project" value="InterPro"/>
</dbReference>
<gene>
    <name evidence="3" type="ORF">IAB08_06995</name>
</gene>
<evidence type="ECO:0000259" key="2">
    <source>
        <dbReference type="Pfam" id="PF06580"/>
    </source>
</evidence>
<comment type="caution">
    <text evidence="3">The sequence shown here is derived from an EMBL/GenBank/DDBJ whole genome shotgun (WGS) entry which is preliminary data.</text>
</comment>
<name>A0A9D9DRW3_9BACT</name>
<evidence type="ECO:0000256" key="1">
    <source>
        <dbReference type="SAM" id="Phobius"/>
    </source>
</evidence>
<proteinExistence type="predicted"/>
<dbReference type="EMBL" id="JADIMZ010000102">
    <property type="protein sequence ID" value="MBO8433022.1"/>
    <property type="molecule type" value="Genomic_DNA"/>
</dbReference>
<dbReference type="PANTHER" id="PTHR34220">
    <property type="entry name" value="SENSOR HISTIDINE KINASE YPDA"/>
    <property type="match status" value="1"/>
</dbReference>
<dbReference type="PANTHER" id="PTHR34220:SF7">
    <property type="entry name" value="SENSOR HISTIDINE KINASE YPDA"/>
    <property type="match status" value="1"/>
</dbReference>
<sequence>MAKKRLGFFEGINGYGFYNVLNVVLFALMSEVAYVGIIFYTDVLKRCIDGDAFSFLIFIVNPILFSLLCFGLLRLNTVFNSRYPVTYYTSARMLGFFLLIGLSFWGYNYLMYVAEVYATGTDGGNPFVPTEPIWLQITLITLVQLVIMCLITINHTARYTIMLYKEGEELKQTQARAEIRALQTQLNPHFLFNSLNTLVSEIDYDPESAKKFTIDLAGVYRYILQKQDKPLVSVYEELGFIQSYVNLNQIRVGDSLHYECVYPDRSNLDFLQEKYLPSLSLQLLVENALKHNVISAIKPLHIQVSFSENLEYLVVTNNVNPKKNVHSLGTGLNNLAERYRLLADKKIVVEKTGNLFIVKLPMLDLD</sequence>
<evidence type="ECO:0000313" key="3">
    <source>
        <dbReference type="EMBL" id="MBO8433022.1"/>
    </source>
</evidence>
<keyword evidence="3" id="KW-0418">Kinase</keyword>
<dbReference type="Proteomes" id="UP000823612">
    <property type="component" value="Unassembled WGS sequence"/>
</dbReference>
<dbReference type="GO" id="GO:0016020">
    <property type="term" value="C:membrane"/>
    <property type="evidence" value="ECO:0007669"/>
    <property type="project" value="InterPro"/>
</dbReference>
<dbReference type="InterPro" id="IPR010559">
    <property type="entry name" value="Sig_transdc_His_kin_internal"/>
</dbReference>
<dbReference type="AlphaFoldDB" id="A0A9D9DRW3"/>
<keyword evidence="1" id="KW-0812">Transmembrane</keyword>
<feature type="domain" description="Signal transduction histidine kinase internal region" evidence="2">
    <location>
        <begin position="177"/>
        <end position="256"/>
    </location>
</feature>
<reference evidence="3" key="1">
    <citation type="submission" date="2020-10" db="EMBL/GenBank/DDBJ databases">
        <authorList>
            <person name="Gilroy R."/>
        </authorList>
    </citation>
    <scope>NUCLEOTIDE SEQUENCE</scope>
    <source>
        <strain evidence="3">2889</strain>
    </source>
</reference>
<keyword evidence="3" id="KW-0808">Transferase</keyword>
<reference evidence="3" key="2">
    <citation type="journal article" date="2021" name="PeerJ">
        <title>Extensive microbial diversity within the chicken gut microbiome revealed by metagenomics and culture.</title>
        <authorList>
            <person name="Gilroy R."/>
            <person name="Ravi A."/>
            <person name="Getino M."/>
            <person name="Pursley I."/>
            <person name="Horton D.L."/>
            <person name="Alikhan N.F."/>
            <person name="Baker D."/>
            <person name="Gharbi K."/>
            <person name="Hall N."/>
            <person name="Watson M."/>
            <person name="Adriaenssens E.M."/>
            <person name="Foster-Nyarko E."/>
            <person name="Jarju S."/>
            <person name="Secka A."/>
            <person name="Antonio M."/>
            <person name="Oren A."/>
            <person name="Chaudhuri R.R."/>
            <person name="La Ragione R."/>
            <person name="Hildebrand F."/>
            <person name="Pallen M.J."/>
        </authorList>
    </citation>
    <scope>NUCLEOTIDE SEQUENCE</scope>
    <source>
        <strain evidence="3">2889</strain>
    </source>
</reference>
<accession>A0A9D9DRW3</accession>
<feature type="transmembrane region" description="Helical" evidence="1">
    <location>
        <begin position="52"/>
        <end position="73"/>
    </location>
</feature>
<feature type="transmembrane region" description="Helical" evidence="1">
    <location>
        <begin position="94"/>
        <end position="113"/>
    </location>
</feature>
<feature type="transmembrane region" description="Helical" evidence="1">
    <location>
        <begin position="20"/>
        <end position="40"/>
    </location>
</feature>
<keyword evidence="1" id="KW-1133">Transmembrane helix</keyword>
<evidence type="ECO:0000313" key="4">
    <source>
        <dbReference type="Proteomes" id="UP000823612"/>
    </source>
</evidence>
<protein>
    <submittedName>
        <fullName evidence="3">Histidine kinase</fullName>
    </submittedName>
</protein>
<dbReference type="Pfam" id="PF06580">
    <property type="entry name" value="His_kinase"/>
    <property type="match status" value="1"/>
</dbReference>
<keyword evidence="1" id="KW-0472">Membrane</keyword>
<feature type="transmembrane region" description="Helical" evidence="1">
    <location>
        <begin position="133"/>
        <end position="153"/>
    </location>
</feature>
<dbReference type="InterPro" id="IPR050640">
    <property type="entry name" value="Bact_2-comp_sensor_kinase"/>
</dbReference>